<dbReference type="RefSeq" id="WP_378066135.1">
    <property type="nucleotide sequence ID" value="NZ_JBHSBL010000007.1"/>
</dbReference>
<evidence type="ECO:0000313" key="1">
    <source>
        <dbReference type="EMBL" id="MFC4065103.1"/>
    </source>
</evidence>
<protein>
    <recommendedName>
        <fullName evidence="3">YbaB/EbfC DNA-binding family protein</fullName>
    </recommendedName>
</protein>
<dbReference type="Gene3D" id="3.30.1310.10">
    <property type="entry name" value="Nucleoid-associated protein YbaB-like domain"/>
    <property type="match status" value="1"/>
</dbReference>
<accession>A0ABV8ILM5</accession>
<evidence type="ECO:0000313" key="2">
    <source>
        <dbReference type="Proteomes" id="UP001595867"/>
    </source>
</evidence>
<proteinExistence type="predicted"/>
<comment type="caution">
    <text evidence="1">The sequence shown here is derived from an EMBL/GenBank/DDBJ whole genome shotgun (WGS) entry which is preliminary data.</text>
</comment>
<name>A0ABV8ILM5_9ACTN</name>
<evidence type="ECO:0008006" key="3">
    <source>
        <dbReference type="Google" id="ProtNLM"/>
    </source>
</evidence>
<dbReference type="EMBL" id="JBHSBL010000007">
    <property type="protein sequence ID" value="MFC4065103.1"/>
    <property type="molecule type" value="Genomic_DNA"/>
</dbReference>
<reference evidence="2" key="1">
    <citation type="journal article" date="2019" name="Int. J. Syst. Evol. Microbiol.">
        <title>The Global Catalogue of Microorganisms (GCM) 10K type strain sequencing project: providing services to taxonomists for standard genome sequencing and annotation.</title>
        <authorList>
            <consortium name="The Broad Institute Genomics Platform"/>
            <consortium name="The Broad Institute Genome Sequencing Center for Infectious Disease"/>
            <person name="Wu L."/>
            <person name="Ma J."/>
        </authorList>
    </citation>
    <scope>NUCLEOTIDE SEQUENCE [LARGE SCALE GENOMIC DNA]</scope>
    <source>
        <strain evidence="2">TBRC 5832</strain>
    </source>
</reference>
<gene>
    <name evidence="1" type="ORF">ACFO0C_09180</name>
</gene>
<organism evidence="1 2">
    <name type="scientific">Actinoplanes subglobosus</name>
    <dbReference type="NCBI Taxonomy" id="1547892"/>
    <lineage>
        <taxon>Bacteria</taxon>
        <taxon>Bacillati</taxon>
        <taxon>Actinomycetota</taxon>
        <taxon>Actinomycetes</taxon>
        <taxon>Micromonosporales</taxon>
        <taxon>Micromonosporaceae</taxon>
        <taxon>Actinoplanes</taxon>
    </lineage>
</organism>
<dbReference type="InterPro" id="IPR036894">
    <property type="entry name" value="YbaB-like_sf"/>
</dbReference>
<dbReference type="SUPFAM" id="SSF82607">
    <property type="entry name" value="YbaB-like"/>
    <property type="match status" value="1"/>
</dbReference>
<keyword evidence="2" id="KW-1185">Reference proteome</keyword>
<dbReference type="Proteomes" id="UP001595867">
    <property type="component" value="Unassembled WGS sequence"/>
</dbReference>
<sequence length="244" mass="26364">MFDDRLEALTGLRDDGEALLRRARSAARAPGEAGSDPTGSVTVTLDENGRVAAVSVANRWRSHLVGAGLGEAVAEAVRDASVRRLAAWSQAYCEPVVHEPVPSTGEFHQRLESITSTRISGAEREAALVALLRVVESIEQGLDEVSGRMRQTLDATHIGHSPHREVTVELTGSGDVVAVRLRRSWVEDAHEANIARQVIAAFRAAYEQVATHGVQRLIADSPLGEAQWVMQDPFGFARRFGMAG</sequence>